<dbReference type="EMBL" id="SMRU01000027">
    <property type="protein sequence ID" value="TDF91794.1"/>
    <property type="molecule type" value="Genomic_DNA"/>
</dbReference>
<evidence type="ECO:0000313" key="6">
    <source>
        <dbReference type="EMBL" id="TDF91794.1"/>
    </source>
</evidence>
<accession>A0A4V2ZS44</accession>
<dbReference type="Pfam" id="PF13378">
    <property type="entry name" value="MR_MLE_C"/>
    <property type="match status" value="1"/>
</dbReference>
<dbReference type="Proteomes" id="UP000295511">
    <property type="component" value="Unassembled WGS sequence"/>
</dbReference>
<dbReference type="PANTHER" id="PTHR13794">
    <property type="entry name" value="ENOLASE SUPERFAMILY, MANDELATE RACEMASE"/>
    <property type="match status" value="1"/>
</dbReference>
<feature type="domain" description="Mandelate racemase/muconate lactonizing enzyme C-terminal" evidence="5">
    <location>
        <begin position="163"/>
        <end position="257"/>
    </location>
</feature>
<gene>
    <name evidence="6" type="ORF">E1809_19950</name>
</gene>
<dbReference type="RefSeq" id="WP_133205992.1">
    <property type="nucleotide sequence ID" value="NZ_SMRU01000027.1"/>
</dbReference>
<dbReference type="SUPFAM" id="SSF54826">
    <property type="entry name" value="Enolase N-terminal domain-like"/>
    <property type="match status" value="1"/>
</dbReference>
<feature type="region of interest" description="Disordered" evidence="4">
    <location>
        <begin position="359"/>
        <end position="383"/>
    </location>
</feature>
<evidence type="ECO:0000256" key="1">
    <source>
        <dbReference type="ARBA" id="ARBA00001946"/>
    </source>
</evidence>
<evidence type="ECO:0000256" key="4">
    <source>
        <dbReference type="SAM" id="MobiDB-lite"/>
    </source>
</evidence>
<dbReference type="Gene3D" id="3.30.390.10">
    <property type="entry name" value="Enolase-like, N-terminal domain"/>
    <property type="match status" value="1"/>
</dbReference>
<dbReference type="InterPro" id="IPR046945">
    <property type="entry name" value="RHMD-like"/>
</dbReference>
<dbReference type="PANTHER" id="PTHR13794:SF58">
    <property type="entry name" value="MITOCHONDRIAL ENOLASE SUPERFAMILY MEMBER 1"/>
    <property type="match status" value="1"/>
</dbReference>
<dbReference type="GO" id="GO:0016836">
    <property type="term" value="F:hydro-lyase activity"/>
    <property type="evidence" value="ECO:0007669"/>
    <property type="project" value="TreeGrafter"/>
</dbReference>
<evidence type="ECO:0000256" key="2">
    <source>
        <dbReference type="ARBA" id="ARBA00022723"/>
    </source>
</evidence>
<dbReference type="InterPro" id="IPR029017">
    <property type="entry name" value="Enolase-like_N"/>
</dbReference>
<dbReference type="OrthoDB" id="9796450at2"/>
<dbReference type="SMART" id="SM00922">
    <property type="entry name" value="MR_MLE"/>
    <property type="match status" value="1"/>
</dbReference>
<dbReference type="SUPFAM" id="SSF51604">
    <property type="entry name" value="Enolase C-terminal domain-like"/>
    <property type="match status" value="1"/>
</dbReference>
<dbReference type="GO" id="GO:0000287">
    <property type="term" value="F:magnesium ion binding"/>
    <property type="evidence" value="ECO:0007669"/>
    <property type="project" value="TreeGrafter"/>
</dbReference>
<evidence type="ECO:0000313" key="7">
    <source>
        <dbReference type="Proteomes" id="UP000295511"/>
    </source>
</evidence>
<keyword evidence="7" id="KW-1185">Reference proteome</keyword>
<comment type="caution">
    <text evidence="6">The sequence shown here is derived from an EMBL/GenBank/DDBJ whole genome shotgun (WGS) entry which is preliminary data.</text>
</comment>
<reference evidence="6 7" key="1">
    <citation type="submission" date="2019-03" db="EMBL/GenBank/DDBJ databases">
        <title>Whole genome sequence of Arthrobacter sp JH1-1.</title>
        <authorList>
            <person name="Trinh H.N."/>
        </authorList>
    </citation>
    <scope>NUCLEOTIDE SEQUENCE [LARGE SCALE GENOMIC DNA]</scope>
    <source>
        <strain evidence="6 7">JH1-1</strain>
    </source>
</reference>
<dbReference type="InterPro" id="IPR029065">
    <property type="entry name" value="Enolase_C-like"/>
</dbReference>
<organism evidence="6 7">
    <name type="scientific">Arthrobacter terricola</name>
    <dbReference type="NCBI Taxonomy" id="2547396"/>
    <lineage>
        <taxon>Bacteria</taxon>
        <taxon>Bacillati</taxon>
        <taxon>Actinomycetota</taxon>
        <taxon>Actinomycetes</taxon>
        <taxon>Micrococcales</taxon>
        <taxon>Micrococcaceae</taxon>
        <taxon>Arthrobacter</taxon>
    </lineage>
</organism>
<dbReference type="InterPro" id="IPR013342">
    <property type="entry name" value="Mandelate_racemase_C"/>
</dbReference>
<protein>
    <recommendedName>
        <fullName evidence="5">Mandelate racemase/muconate lactonizing enzyme C-terminal domain-containing protein</fullName>
    </recommendedName>
</protein>
<proteinExistence type="predicted"/>
<dbReference type="GO" id="GO:0016052">
    <property type="term" value="P:carbohydrate catabolic process"/>
    <property type="evidence" value="ECO:0007669"/>
    <property type="project" value="TreeGrafter"/>
</dbReference>
<dbReference type="InterPro" id="IPR036849">
    <property type="entry name" value="Enolase-like_C_sf"/>
</dbReference>
<sequence>MCASKAGSCSHDVGAVTVTARRLEPGPVRRVIPDWTAEALRPTGGSAWPEERDQWVVVVEDEHGFRGEWGPVSTATVEIVKLQLAPVLVEGVGLPSCTGTDALAPVGRHQRGAHIRIAQGSVDLALWDLRAARHGVRLQTWHGDAPVRCYASALGFDVRHPLAPDVAQWIAAEGYAFQKWRMLGDPEEVGRDLKGVKRIVERLGDGQEVAVDGVGRWDPAYAARALRGLADLGVRWVEEPVADPRSIARFGVHVPLAYGEHVYDLADQIDLVTSGLISVWQPDVGWSGGLTPALLAAQVANIRGLLTYPHGGTLEAAHALAVMAGPSVVPAVEYHLTQEPTRQRFCLHPQQPVAGVLTQPPPSDIGSRFSVSDSDPVKLVGAS</sequence>
<comment type="cofactor">
    <cofactor evidence="1">
        <name>Mg(2+)</name>
        <dbReference type="ChEBI" id="CHEBI:18420"/>
    </cofactor>
</comment>
<evidence type="ECO:0000256" key="3">
    <source>
        <dbReference type="ARBA" id="ARBA00022842"/>
    </source>
</evidence>
<name>A0A4V2ZS44_9MICC</name>
<keyword evidence="3" id="KW-0460">Magnesium</keyword>
<evidence type="ECO:0000259" key="5">
    <source>
        <dbReference type="SMART" id="SM00922"/>
    </source>
</evidence>
<dbReference type="Gene3D" id="3.20.20.120">
    <property type="entry name" value="Enolase-like C-terminal domain"/>
    <property type="match status" value="1"/>
</dbReference>
<keyword evidence="2" id="KW-0479">Metal-binding</keyword>
<dbReference type="AlphaFoldDB" id="A0A4V2ZS44"/>